<feature type="region of interest" description="Disordered" evidence="1">
    <location>
        <begin position="1"/>
        <end position="34"/>
    </location>
</feature>
<reference evidence="2" key="2">
    <citation type="submission" date="2020-09" db="EMBL/GenBank/DDBJ databases">
        <authorList>
            <person name="Sun Q."/>
            <person name="Zhou Y."/>
        </authorList>
    </citation>
    <scope>NUCLEOTIDE SEQUENCE</scope>
    <source>
        <strain evidence="2">CGMCC 4.7403</strain>
    </source>
</reference>
<organism evidence="2 3">
    <name type="scientific">Streptomyces capitiformicae</name>
    <dbReference type="NCBI Taxonomy" id="2014920"/>
    <lineage>
        <taxon>Bacteria</taxon>
        <taxon>Bacillati</taxon>
        <taxon>Actinomycetota</taxon>
        <taxon>Actinomycetes</taxon>
        <taxon>Kitasatosporales</taxon>
        <taxon>Streptomycetaceae</taxon>
        <taxon>Streptomyces</taxon>
    </lineage>
</organism>
<keyword evidence="3" id="KW-1185">Reference proteome</keyword>
<feature type="compositionally biased region" description="Low complexity" evidence="1">
    <location>
        <begin position="1"/>
        <end position="10"/>
    </location>
</feature>
<protein>
    <submittedName>
        <fullName evidence="2">Uncharacterized protein</fullName>
    </submittedName>
</protein>
<accession>A0A919DSV9</accession>
<feature type="compositionally biased region" description="Polar residues" evidence="1">
    <location>
        <begin position="121"/>
        <end position="142"/>
    </location>
</feature>
<comment type="caution">
    <text evidence="2">The sequence shown here is derived from an EMBL/GenBank/DDBJ whole genome shotgun (WGS) entry which is preliminary data.</text>
</comment>
<dbReference type="EMBL" id="BNAT01000115">
    <property type="protein sequence ID" value="GHE73972.1"/>
    <property type="molecule type" value="Genomic_DNA"/>
</dbReference>
<feature type="region of interest" description="Disordered" evidence="1">
    <location>
        <begin position="111"/>
        <end position="191"/>
    </location>
</feature>
<dbReference type="Proteomes" id="UP000603227">
    <property type="component" value="Unassembled WGS sequence"/>
</dbReference>
<proteinExistence type="predicted"/>
<reference evidence="2" key="1">
    <citation type="journal article" date="2014" name="Int. J. Syst. Evol. Microbiol.">
        <title>Complete genome sequence of Corynebacterium casei LMG S-19264T (=DSM 44701T), isolated from a smear-ripened cheese.</title>
        <authorList>
            <consortium name="US DOE Joint Genome Institute (JGI-PGF)"/>
            <person name="Walter F."/>
            <person name="Albersmeier A."/>
            <person name="Kalinowski J."/>
            <person name="Ruckert C."/>
        </authorList>
    </citation>
    <scope>NUCLEOTIDE SEQUENCE</scope>
    <source>
        <strain evidence="2">CGMCC 4.7403</strain>
    </source>
</reference>
<evidence type="ECO:0000313" key="3">
    <source>
        <dbReference type="Proteomes" id="UP000603227"/>
    </source>
</evidence>
<feature type="compositionally biased region" description="Basic and acidic residues" evidence="1">
    <location>
        <begin position="111"/>
        <end position="120"/>
    </location>
</feature>
<evidence type="ECO:0000256" key="1">
    <source>
        <dbReference type="SAM" id="MobiDB-lite"/>
    </source>
</evidence>
<name>A0A919DSV9_9ACTN</name>
<evidence type="ECO:0000313" key="2">
    <source>
        <dbReference type="EMBL" id="GHE73972.1"/>
    </source>
</evidence>
<dbReference type="AlphaFoldDB" id="A0A919DSV9"/>
<sequence>MKPPATGAGSPAPPSLTTPTNRRARTRTAPKATSAEEAAFLALGPGAASWLIEAGAAGVRRIKAKMAEAVALSKLYSAAEIDRALGTAAVTGRFAEKDLLSILDYQAVHEQAEPARRSENHSLQPGTSTRSTFGIPTTSDVTDVSEGENKMAVDTHTTPAGRPRDRGRTGTPHRRCPVCPVSLGALKAPPT</sequence>
<gene>
    <name evidence="2" type="ORF">GCM10017771_97480</name>
</gene>